<sequence>MNILEKFIKQIDARTNENQNAFNLLYEKKCYGVCIGIIRQELDSLLRASYLIDLNSYTFRFNAFDLIKNSVEVGEWKFLNSNHKMQRVTDRDMLSEGGWEEVVYNFGCGLIHLSDKHLYRDWDPILKIKKEEKDRIIGYLSFYHGFSKKEVDMNDIIEYLPKIYKKIYENIECYLEMYVEINDEKKIF</sequence>
<proteinExistence type="predicted"/>
<gene>
    <name evidence="1" type="ORF">B1202_13535</name>
</gene>
<keyword evidence="2" id="KW-1185">Reference proteome</keyword>
<dbReference type="AlphaFoldDB" id="A0A1T1GSH7"/>
<name>A0A1T1GSH7_9GAMM</name>
<evidence type="ECO:0000313" key="2">
    <source>
        <dbReference type="Proteomes" id="UP000191160"/>
    </source>
</evidence>
<organism evidence="1 2">
    <name type="scientific">Acinetobacter amyesii</name>
    <dbReference type="NCBI Taxonomy" id="2942470"/>
    <lineage>
        <taxon>Bacteria</taxon>
        <taxon>Pseudomonadati</taxon>
        <taxon>Pseudomonadota</taxon>
        <taxon>Gammaproteobacteria</taxon>
        <taxon>Moraxellales</taxon>
        <taxon>Moraxellaceae</taxon>
        <taxon>Acinetobacter</taxon>
    </lineage>
</organism>
<dbReference type="EMBL" id="MVKX01000009">
    <property type="protein sequence ID" value="OOV80543.1"/>
    <property type="molecule type" value="Genomic_DNA"/>
</dbReference>
<evidence type="ECO:0000313" key="1">
    <source>
        <dbReference type="EMBL" id="OOV80543.1"/>
    </source>
</evidence>
<dbReference type="Proteomes" id="UP000191160">
    <property type="component" value="Unassembled WGS sequence"/>
</dbReference>
<reference evidence="1 2" key="1">
    <citation type="submission" date="2017-02" db="EMBL/GenBank/DDBJ databases">
        <title>Acinetobacter sp. ANC 4945, whole genome shotgun sequencing project.</title>
        <authorList>
            <person name="Radolfova-Krizova L."/>
            <person name="Al Atrouni A."/>
            <person name="Nemec A."/>
        </authorList>
    </citation>
    <scope>NUCLEOTIDE SEQUENCE [LARGE SCALE GENOMIC DNA]</scope>
    <source>
        <strain evidence="1 2">ANC 4945</strain>
    </source>
</reference>
<protein>
    <submittedName>
        <fullName evidence="1">Uncharacterized protein</fullName>
    </submittedName>
</protein>
<dbReference type="RefSeq" id="WP_078191135.1">
    <property type="nucleotide sequence ID" value="NZ_JAMCOZ010000001.1"/>
</dbReference>
<comment type="caution">
    <text evidence="1">The sequence shown here is derived from an EMBL/GenBank/DDBJ whole genome shotgun (WGS) entry which is preliminary data.</text>
</comment>
<accession>A0A1T1GSH7</accession>